<organism evidence="1 2">
    <name type="scientific">Bacillus salitolerans</name>
    <dbReference type="NCBI Taxonomy" id="1437434"/>
    <lineage>
        <taxon>Bacteria</taxon>
        <taxon>Bacillati</taxon>
        <taxon>Bacillota</taxon>
        <taxon>Bacilli</taxon>
        <taxon>Bacillales</taxon>
        <taxon>Bacillaceae</taxon>
        <taxon>Bacillus</taxon>
    </lineage>
</organism>
<dbReference type="RefSeq" id="WP_377929303.1">
    <property type="nucleotide sequence ID" value="NZ_JBHUEM010000030.1"/>
</dbReference>
<evidence type="ECO:0000313" key="2">
    <source>
        <dbReference type="Proteomes" id="UP001597214"/>
    </source>
</evidence>
<protein>
    <submittedName>
        <fullName evidence="1">Uncharacterized protein</fullName>
    </submittedName>
</protein>
<keyword evidence="2" id="KW-1185">Reference proteome</keyword>
<accession>A0ABW4LUG3</accession>
<dbReference type="Proteomes" id="UP001597214">
    <property type="component" value="Unassembled WGS sequence"/>
</dbReference>
<sequence length="48" mass="5454">MPFEYIKKQGKNLDLATYKESKEFGHQLTKAIFTFGVVITAGVGEVRY</sequence>
<reference evidence="2" key="1">
    <citation type="journal article" date="2019" name="Int. J. Syst. Evol. Microbiol.">
        <title>The Global Catalogue of Microorganisms (GCM) 10K type strain sequencing project: providing services to taxonomists for standard genome sequencing and annotation.</title>
        <authorList>
            <consortium name="The Broad Institute Genomics Platform"/>
            <consortium name="The Broad Institute Genome Sequencing Center for Infectious Disease"/>
            <person name="Wu L."/>
            <person name="Ma J."/>
        </authorList>
    </citation>
    <scope>NUCLEOTIDE SEQUENCE [LARGE SCALE GENOMIC DNA]</scope>
    <source>
        <strain evidence="2">CCUG 49339</strain>
    </source>
</reference>
<name>A0ABW4LUG3_9BACI</name>
<comment type="caution">
    <text evidence="1">The sequence shown here is derived from an EMBL/GenBank/DDBJ whole genome shotgun (WGS) entry which is preliminary data.</text>
</comment>
<gene>
    <name evidence="1" type="ORF">ACFSCX_16245</name>
</gene>
<evidence type="ECO:0000313" key="1">
    <source>
        <dbReference type="EMBL" id="MFD1738086.1"/>
    </source>
</evidence>
<proteinExistence type="predicted"/>
<dbReference type="EMBL" id="JBHUEM010000030">
    <property type="protein sequence ID" value="MFD1738086.1"/>
    <property type="molecule type" value="Genomic_DNA"/>
</dbReference>